<evidence type="ECO:0000313" key="3">
    <source>
        <dbReference type="Proteomes" id="UP000030765"/>
    </source>
</evidence>
<keyword evidence="3" id="KW-1185">Reference proteome</keyword>
<reference evidence="2" key="2">
    <citation type="submission" date="2020-05" db="UniProtKB">
        <authorList>
            <consortium name="EnsemblMetazoa"/>
        </authorList>
    </citation>
    <scope>IDENTIFICATION</scope>
</reference>
<sequence>MDAIILRGGNEPEERIMFRCTQPAAAAALVSECFRVKGGVESTLPDALPVNPVQWSSERNKRE</sequence>
<name>A0A084VPN5_ANOSI</name>
<accession>A0A084VPN5</accession>
<dbReference type="Proteomes" id="UP000030765">
    <property type="component" value="Unassembled WGS sequence"/>
</dbReference>
<evidence type="ECO:0000313" key="2">
    <source>
        <dbReference type="EnsemblMetazoa" id="ASIC007310-PA"/>
    </source>
</evidence>
<dbReference type="VEuPathDB" id="VectorBase:ASIC007310"/>
<dbReference type="EMBL" id="ATLV01015015">
    <property type="status" value="NOT_ANNOTATED_CDS"/>
    <property type="molecule type" value="Genomic_DNA"/>
</dbReference>
<dbReference type="EnsemblMetazoa" id="ASIC007310-RA">
    <property type="protein sequence ID" value="ASIC007310-PA"/>
    <property type="gene ID" value="ASIC007310"/>
</dbReference>
<organism evidence="1">
    <name type="scientific">Anopheles sinensis</name>
    <name type="common">Mosquito</name>
    <dbReference type="NCBI Taxonomy" id="74873"/>
    <lineage>
        <taxon>Eukaryota</taxon>
        <taxon>Metazoa</taxon>
        <taxon>Ecdysozoa</taxon>
        <taxon>Arthropoda</taxon>
        <taxon>Hexapoda</taxon>
        <taxon>Insecta</taxon>
        <taxon>Pterygota</taxon>
        <taxon>Neoptera</taxon>
        <taxon>Endopterygota</taxon>
        <taxon>Diptera</taxon>
        <taxon>Nematocera</taxon>
        <taxon>Culicoidea</taxon>
        <taxon>Culicidae</taxon>
        <taxon>Anophelinae</taxon>
        <taxon>Anopheles</taxon>
    </lineage>
</organism>
<reference evidence="1 3" key="1">
    <citation type="journal article" date="2014" name="BMC Genomics">
        <title>Genome sequence of Anopheles sinensis provides insight into genetics basis of mosquito competence for malaria parasites.</title>
        <authorList>
            <person name="Zhou D."/>
            <person name="Zhang D."/>
            <person name="Ding G."/>
            <person name="Shi L."/>
            <person name="Hou Q."/>
            <person name="Ye Y."/>
            <person name="Xu Y."/>
            <person name="Zhou H."/>
            <person name="Xiong C."/>
            <person name="Li S."/>
            <person name="Yu J."/>
            <person name="Hong S."/>
            <person name="Yu X."/>
            <person name="Zou P."/>
            <person name="Chen C."/>
            <person name="Chang X."/>
            <person name="Wang W."/>
            <person name="Lv Y."/>
            <person name="Sun Y."/>
            <person name="Ma L."/>
            <person name="Shen B."/>
            <person name="Zhu C."/>
        </authorList>
    </citation>
    <scope>NUCLEOTIDE SEQUENCE [LARGE SCALE GENOMIC DNA]</scope>
</reference>
<proteinExistence type="predicted"/>
<dbReference type="AlphaFoldDB" id="A0A084VPN5"/>
<protein>
    <submittedName>
        <fullName evidence="1 2">NADH dehydrogenase subunit D</fullName>
    </submittedName>
</protein>
<dbReference type="EMBL" id="KE524999">
    <property type="protein sequence ID" value="KFB39929.1"/>
    <property type="molecule type" value="Genomic_DNA"/>
</dbReference>
<gene>
    <name evidence="1" type="ORF">ZHAS_00007310</name>
</gene>
<evidence type="ECO:0000313" key="1">
    <source>
        <dbReference type="EMBL" id="KFB39929.1"/>
    </source>
</evidence>